<dbReference type="Proteomes" id="UP000677515">
    <property type="component" value="Chromosome"/>
</dbReference>
<sequence>MTTFRDLLITEGSNYEPSTRSSLDEWFSSIVDVPLDELDVGDIARAIRQDLFLVHILPRAESILKGNPLAGDDYDGQLISSIASLSHNEAKCVLSSLKRISHILNQVDKDTFDRQLQLDLAKIDKLTSCE</sequence>
<protein>
    <submittedName>
        <fullName evidence="1">Uncharacterized protein</fullName>
    </submittedName>
</protein>
<accession>A0ABM7N616</accession>
<evidence type="ECO:0000313" key="2">
    <source>
        <dbReference type="Proteomes" id="UP000677515"/>
    </source>
</evidence>
<name>A0ABM7N616_ERWRD</name>
<gene>
    <name evidence="1" type="ORF">ERHA53_42820</name>
</gene>
<dbReference type="CDD" id="cd20691">
    <property type="entry name" value="CdiI_EC536-like"/>
    <property type="match status" value="1"/>
</dbReference>
<dbReference type="InterPro" id="IPR040547">
    <property type="entry name" value="CdiI"/>
</dbReference>
<organism evidence="1 2">
    <name type="scientific">Erwinia rhapontici</name>
    <name type="common">Pectobacterium rhapontici</name>
    <dbReference type="NCBI Taxonomy" id="55212"/>
    <lineage>
        <taxon>Bacteria</taxon>
        <taxon>Pseudomonadati</taxon>
        <taxon>Pseudomonadota</taxon>
        <taxon>Gammaproteobacteria</taxon>
        <taxon>Enterobacterales</taxon>
        <taxon>Erwiniaceae</taxon>
        <taxon>Erwinia</taxon>
    </lineage>
</organism>
<evidence type="ECO:0000313" key="1">
    <source>
        <dbReference type="EMBL" id="BCQ36939.1"/>
    </source>
</evidence>
<dbReference type="RefSeq" id="WP_133847030.1">
    <property type="nucleotide sequence ID" value="NZ_AP024329.1"/>
</dbReference>
<reference evidence="1 2" key="1">
    <citation type="submission" date="2021-01" db="EMBL/GenBank/DDBJ databases">
        <title>Complete genome sequence of Erwinia rhapontici MAFF 311153.</title>
        <authorList>
            <person name="Morohoshi T."/>
            <person name="Someya N."/>
        </authorList>
    </citation>
    <scope>NUCLEOTIDE SEQUENCE [LARGE SCALE GENOMIC DNA]</scope>
    <source>
        <strain evidence="1 2">MAFF 311153</strain>
    </source>
</reference>
<keyword evidence="2" id="KW-1185">Reference proteome</keyword>
<dbReference type="EMBL" id="AP024329">
    <property type="protein sequence ID" value="BCQ36939.1"/>
    <property type="molecule type" value="Genomic_DNA"/>
</dbReference>
<proteinExistence type="predicted"/>
<dbReference type="Pfam" id="PF18616">
    <property type="entry name" value="CdiI_3"/>
    <property type="match status" value="1"/>
</dbReference>